<feature type="domain" description="HhH-GPD" evidence="4">
    <location>
        <begin position="317"/>
        <end position="388"/>
    </location>
</feature>
<dbReference type="InterPro" id="IPR003265">
    <property type="entry name" value="HhH-GPD_domain"/>
</dbReference>
<dbReference type="PANTHER" id="PTHR15074:SF0">
    <property type="entry name" value="METHYL-CPG-BINDING DOMAIN PROTEIN 4-LIKE PROTEIN"/>
    <property type="match status" value="1"/>
</dbReference>
<feature type="region of interest" description="Disordered" evidence="3">
    <location>
        <begin position="245"/>
        <end position="286"/>
    </location>
</feature>
<feature type="region of interest" description="Disordered" evidence="3">
    <location>
        <begin position="120"/>
        <end position="177"/>
    </location>
</feature>
<comment type="subcellular location">
    <subcellularLocation>
        <location evidence="1">Nucleus</location>
    </subcellularLocation>
</comment>
<dbReference type="Gene3D" id="1.10.340.30">
    <property type="entry name" value="Hypothetical protein, domain 2"/>
    <property type="match status" value="1"/>
</dbReference>
<evidence type="ECO:0000313" key="6">
    <source>
        <dbReference type="Proteomes" id="UP001586593"/>
    </source>
</evidence>
<feature type="region of interest" description="Disordered" evidence="3">
    <location>
        <begin position="409"/>
        <end position="433"/>
    </location>
</feature>
<keyword evidence="6" id="KW-1185">Reference proteome</keyword>
<sequence length="558" mass="62646">MTNHSSEAGGSDSIGRVSVPYFSGDRCNMTGLSCQNSLAESLLVGFEIRDEETRDFLRSLIMSGRVPEEEFKLLFRISFLCGAEDWNLLLDCAAAHRELAVSQGRPILEDTDLTPYVEYVLSGGTQPGRDRETSAGCRAGNSNKRSSKKQHRQKESSHFWRDAEVPSDGPEHSRYPKQARIIERQTQRVDRGPMQPVIKTRQSRDTEQVVLAVDKDKATVMTKHKFDMAEAYTNSTEWNAKACKMSPADRVQPGRQTKSFYFRSPRPKREPSSARPARGTASSRPFPSLSAPRFGLIQEECAHDPFRLMVAVTFLIRTKGQSAIPVFRRVMEQFPTPAALAAADPERELVLMIRHLGLSTVRCAAIQKYARMWLEKPPSKEVRFGVANYPACGGRYNVRSGEVFGPEGDDLSQGIVNGPRGDNSLPSDSPGTRRRAVGSAWEIGHITQGSYAIDSWRIFCRDVLLGRAEDWMGKGREPTFQPEWMRVLPADKELRAYLRWMWMREGWDWDPETGSGSVLTEEMQLAVEDGRISYDDKGDLVIVQQPSVVKRATQTCGS</sequence>
<protein>
    <recommendedName>
        <fullName evidence="4">HhH-GPD domain-containing protein</fullName>
    </recommendedName>
</protein>
<feature type="compositionally biased region" description="Basic and acidic residues" evidence="3">
    <location>
        <begin position="153"/>
        <end position="177"/>
    </location>
</feature>
<evidence type="ECO:0000313" key="5">
    <source>
        <dbReference type="EMBL" id="KAL1880521.1"/>
    </source>
</evidence>
<evidence type="ECO:0000256" key="1">
    <source>
        <dbReference type="ARBA" id="ARBA00004123"/>
    </source>
</evidence>
<dbReference type="EMBL" id="JAZHXJ010000032">
    <property type="protein sequence ID" value="KAL1880521.1"/>
    <property type="molecule type" value="Genomic_DNA"/>
</dbReference>
<proteinExistence type="predicted"/>
<evidence type="ECO:0000256" key="3">
    <source>
        <dbReference type="SAM" id="MobiDB-lite"/>
    </source>
</evidence>
<reference evidence="5 6" key="1">
    <citation type="journal article" date="2024" name="Commun. Biol.">
        <title>Comparative genomic analysis of thermophilic fungi reveals convergent evolutionary adaptations and gene losses.</title>
        <authorList>
            <person name="Steindorff A.S."/>
            <person name="Aguilar-Pontes M.V."/>
            <person name="Robinson A.J."/>
            <person name="Andreopoulos B."/>
            <person name="LaButti K."/>
            <person name="Kuo A."/>
            <person name="Mondo S."/>
            <person name="Riley R."/>
            <person name="Otillar R."/>
            <person name="Haridas S."/>
            <person name="Lipzen A."/>
            <person name="Grimwood J."/>
            <person name="Schmutz J."/>
            <person name="Clum A."/>
            <person name="Reid I.D."/>
            <person name="Moisan M.C."/>
            <person name="Butler G."/>
            <person name="Nguyen T.T.M."/>
            <person name="Dewar K."/>
            <person name="Conant G."/>
            <person name="Drula E."/>
            <person name="Henrissat B."/>
            <person name="Hansel C."/>
            <person name="Singer S."/>
            <person name="Hutchinson M.I."/>
            <person name="de Vries R.P."/>
            <person name="Natvig D.O."/>
            <person name="Powell A.J."/>
            <person name="Tsang A."/>
            <person name="Grigoriev I.V."/>
        </authorList>
    </citation>
    <scope>NUCLEOTIDE SEQUENCE [LARGE SCALE GENOMIC DNA]</scope>
    <source>
        <strain evidence="5 6">ATCC 24622</strain>
    </source>
</reference>
<evidence type="ECO:0000259" key="4">
    <source>
        <dbReference type="Pfam" id="PF00730"/>
    </source>
</evidence>
<dbReference type="Pfam" id="PF00730">
    <property type="entry name" value="HhH-GPD"/>
    <property type="match status" value="1"/>
</dbReference>
<gene>
    <name evidence="5" type="ORF">VTK73DRAFT_5721</name>
</gene>
<comment type="caution">
    <text evidence="5">The sequence shown here is derived from an EMBL/GenBank/DDBJ whole genome shotgun (WGS) entry which is preliminary data.</text>
</comment>
<accession>A0ABR3XWY5</accession>
<dbReference type="SUPFAM" id="SSF48150">
    <property type="entry name" value="DNA-glycosylase"/>
    <property type="match status" value="1"/>
</dbReference>
<name>A0ABR3XWY5_9PEZI</name>
<dbReference type="Proteomes" id="UP001586593">
    <property type="component" value="Unassembled WGS sequence"/>
</dbReference>
<evidence type="ECO:0000256" key="2">
    <source>
        <dbReference type="ARBA" id="ARBA00023242"/>
    </source>
</evidence>
<dbReference type="PANTHER" id="PTHR15074">
    <property type="entry name" value="METHYL-CPG-BINDING PROTEIN"/>
    <property type="match status" value="1"/>
</dbReference>
<dbReference type="InterPro" id="IPR011257">
    <property type="entry name" value="DNA_glycosylase"/>
</dbReference>
<keyword evidence="2" id="KW-0539">Nucleus</keyword>
<dbReference type="InterPro" id="IPR045138">
    <property type="entry name" value="MeCP2/MBD4"/>
</dbReference>
<organism evidence="5 6">
    <name type="scientific">Phialemonium thermophilum</name>
    <dbReference type="NCBI Taxonomy" id="223376"/>
    <lineage>
        <taxon>Eukaryota</taxon>
        <taxon>Fungi</taxon>
        <taxon>Dikarya</taxon>
        <taxon>Ascomycota</taxon>
        <taxon>Pezizomycotina</taxon>
        <taxon>Sordariomycetes</taxon>
        <taxon>Sordariomycetidae</taxon>
        <taxon>Cephalothecales</taxon>
        <taxon>Cephalothecaceae</taxon>
        <taxon>Phialemonium</taxon>
    </lineage>
</organism>